<sequence>MLRAFKLRRTASSRMCGSQSVDIAVSSKCEVTVSLNYGIYFGFQFRGQTSSCSDEVEQVPSSFFTGMVNFDSKPDLKHKPLRHTLQE</sequence>
<dbReference type="EMBL" id="BGPR01000028">
    <property type="protein sequence ID" value="GBL82383.1"/>
    <property type="molecule type" value="Genomic_DNA"/>
</dbReference>
<gene>
    <name evidence="1" type="ORF">AVEN_252535_1</name>
</gene>
<dbReference type="AlphaFoldDB" id="A0A4Y2AR86"/>
<comment type="caution">
    <text evidence="1">The sequence shown here is derived from an EMBL/GenBank/DDBJ whole genome shotgun (WGS) entry which is preliminary data.</text>
</comment>
<dbReference type="Proteomes" id="UP000499080">
    <property type="component" value="Unassembled WGS sequence"/>
</dbReference>
<reference evidence="1 2" key="1">
    <citation type="journal article" date="2019" name="Sci. Rep.">
        <title>Orb-weaving spider Araneus ventricosus genome elucidates the spidroin gene catalogue.</title>
        <authorList>
            <person name="Kono N."/>
            <person name="Nakamura H."/>
            <person name="Ohtoshi R."/>
            <person name="Moran D.A.P."/>
            <person name="Shinohara A."/>
            <person name="Yoshida Y."/>
            <person name="Fujiwara M."/>
            <person name="Mori M."/>
            <person name="Tomita M."/>
            <person name="Arakawa K."/>
        </authorList>
    </citation>
    <scope>NUCLEOTIDE SEQUENCE [LARGE SCALE GENOMIC DNA]</scope>
</reference>
<evidence type="ECO:0000313" key="2">
    <source>
        <dbReference type="Proteomes" id="UP000499080"/>
    </source>
</evidence>
<name>A0A4Y2AR86_ARAVE</name>
<proteinExistence type="predicted"/>
<protein>
    <submittedName>
        <fullName evidence="1">Uncharacterized protein</fullName>
    </submittedName>
</protein>
<evidence type="ECO:0000313" key="1">
    <source>
        <dbReference type="EMBL" id="GBL82383.1"/>
    </source>
</evidence>
<organism evidence="1 2">
    <name type="scientific">Araneus ventricosus</name>
    <name type="common">Orbweaver spider</name>
    <name type="synonym">Epeira ventricosa</name>
    <dbReference type="NCBI Taxonomy" id="182803"/>
    <lineage>
        <taxon>Eukaryota</taxon>
        <taxon>Metazoa</taxon>
        <taxon>Ecdysozoa</taxon>
        <taxon>Arthropoda</taxon>
        <taxon>Chelicerata</taxon>
        <taxon>Arachnida</taxon>
        <taxon>Araneae</taxon>
        <taxon>Araneomorphae</taxon>
        <taxon>Entelegynae</taxon>
        <taxon>Araneoidea</taxon>
        <taxon>Araneidae</taxon>
        <taxon>Araneus</taxon>
    </lineage>
</organism>
<keyword evidence="2" id="KW-1185">Reference proteome</keyword>
<accession>A0A4Y2AR86</accession>